<dbReference type="VEuPathDB" id="VectorBase:ADIR006208"/>
<feature type="compositionally biased region" description="Basic residues" evidence="1">
    <location>
        <begin position="339"/>
        <end position="349"/>
    </location>
</feature>
<dbReference type="Proteomes" id="UP000075884">
    <property type="component" value="Unassembled WGS sequence"/>
</dbReference>
<dbReference type="AlphaFoldDB" id="A0A182NEY6"/>
<evidence type="ECO:0000256" key="1">
    <source>
        <dbReference type="SAM" id="MobiDB-lite"/>
    </source>
</evidence>
<feature type="compositionally biased region" description="Polar residues" evidence="1">
    <location>
        <begin position="358"/>
        <end position="375"/>
    </location>
</feature>
<feature type="compositionally biased region" description="Basic residues" evidence="1">
    <location>
        <begin position="435"/>
        <end position="449"/>
    </location>
</feature>
<reference evidence="2" key="2">
    <citation type="submission" date="2020-05" db="UniProtKB">
        <authorList>
            <consortium name="EnsemblMetazoa"/>
        </authorList>
    </citation>
    <scope>IDENTIFICATION</scope>
    <source>
        <strain evidence="2">WRAIR2</strain>
    </source>
</reference>
<reference evidence="3" key="1">
    <citation type="submission" date="2013-03" db="EMBL/GenBank/DDBJ databases">
        <title>The Genome Sequence of Anopheles dirus WRAIR2.</title>
        <authorList>
            <consortium name="The Broad Institute Genomics Platform"/>
            <person name="Neafsey D.E."/>
            <person name="Walton C."/>
            <person name="Walker B."/>
            <person name="Young S.K."/>
            <person name="Zeng Q."/>
            <person name="Gargeya S."/>
            <person name="Fitzgerald M."/>
            <person name="Haas B."/>
            <person name="Abouelleil A."/>
            <person name="Allen A.W."/>
            <person name="Alvarado L."/>
            <person name="Arachchi H.M."/>
            <person name="Berlin A.M."/>
            <person name="Chapman S.B."/>
            <person name="Gainer-Dewar J."/>
            <person name="Goldberg J."/>
            <person name="Griggs A."/>
            <person name="Gujja S."/>
            <person name="Hansen M."/>
            <person name="Howarth C."/>
            <person name="Imamovic A."/>
            <person name="Ireland A."/>
            <person name="Larimer J."/>
            <person name="McCowan C."/>
            <person name="Murphy C."/>
            <person name="Pearson M."/>
            <person name="Poon T.W."/>
            <person name="Priest M."/>
            <person name="Roberts A."/>
            <person name="Saif S."/>
            <person name="Shea T."/>
            <person name="Sisk P."/>
            <person name="Sykes S."/>
            <person name="Wortman J."/>
            <person name="Nusbaum C."/>
            <person name="Birren B."/>
        </authorList>
    </citation>
    <scope>NUCLEOTIDE SEQUENCE [LARGE SCALE GENOMIC DNA]</scope>
    <source>
        <strain evidence="3">WRAIR2</strain>
    </source>
</reference>
<dbReference type="EnsemblMetazoa" id="ADIR006208-RA">
    <property type="protein sequence ID" value="ADIR006208-PA"/>
    <property type="gene ID" value="ADIR006208"/>
</dbReference>
<evidence type="ECO:0000313" key="3">
    <source>
        <dbReference type="Proteomes" id="UP000075884"/>
    </source>
</evidence>
<feature type="compositionally biased region" description="Polar residues" evidence="1">
    <location>
        <begin position="467"/>
        <end position="477"/>
    </location>
</feature>
<feature type="region of interest" description="Disordered" evidence="1">
    <location>
        <begin position="333"/>
        <end position="506"/>
    </location>
</feature>
<keyword evidence="3" id="KW-1185">Reference proteome</keyword>
<feature type="compositionally biased region" description="Low complexity" evidence="1">
    <location>
        <begin position="457"/>
        <end position="466"/>
    </location>
</feature>
<proteinExistence type="predicted"/>
<accession>A0A182NEY6</accession>
<name>A0A182NEY6_9DIPT</name>
<protein>
    <submittedName>
        <fullName evidence="2">Uncharacterized protein</fullName>
    </submittedName>
</protein>
<evidence type="ECO:0000313" key="2">
    <source>
        <dbReference type="EnsemblMetazoa" id="ADIR006208-PA"/>
    </source>
</evidence>
<organism evidence="2 3">
    <name type="scientific">Anopheles dirus</name>
    <dbReference type="NCBI Taxonomy" id="7168"/>
    <lineage>
        <taxon>Eukaryota</taxon>
        <taxon>Metazoa</taxon>
        <taxon>Ecdysozoa</taxon>
        <taxon>Arthropoda</taxon>
        <taxon>Hexapoda</taxon>
        <taxon>Insecta</taxon>
        <taxon>Pterygota</taxon>
        <taxon>Neoptera</taxon>
        <taxon>Endopterygota</taxon>
        <taxon>Diptera</taxon>
        <taxon>Nematocera</taxon>
        <taxon>Culicoidea</taxon>
        <taxon>Culicidae</taxon>
        <taxon>Anophelinae</taxon>
        <taxon>Anopheles</taxon>
    </lineage>
</organism>
<sequence length="718" mass="82087">MERIKSVATAEKQVHWLKQCSDIRARFVYINKFFSYFVRLLQNDCEYDDVYQQTLSVFEGSVVMSESAQRDVETVCKCLNVILELSMRPYVCQRVIVDSLGAMHEVIANLESEEVQRMLEGLVKKFNEERNDAYARVTEGFKDPSGRLQTMLQWKSETFEIVKCYYEGIIVMGNDAIEAFELFIDLVNQNELHELKRFLTPRIAPNRIKIDKSSLCETICDETVIRREKWYDSADLMRPSNLWKAPNDAKIPISTNSVRPTVEPPVPSSIRAESSVCIENVAPMVDGYESDASSVRDSRPLKRTWYSKLHEQTVKQQRQNLYDPYDIENMREYEPAQKKIGKKSTKTTKARAGCKENVLTNRNTKRSVTPPSSTPVKRIRRRPAVESKYIDDISSIGSDSYDSDSDEDRTYDPYIGLSSVQKNGRRSRDNATSGSRKRSSPVVRRQTRKSKNDTTKTTKVTTKTTVESPIQLTTFPMPTNPVFEPKRDPKKTGPVTTNDFSPLNGEMQPDCSMDSNHSHSMEQLRDNLQLDRLITAIDSSELVPAVPTQLLVRTVPAHQVPAVPAQLSLFDPTALSANVQRTLDQLVTPVIDRLEEDFREKIATAKETAQSMVQPRADDLRAFKAEYDSVQRAISDTMARVANLQKLAIQIKLNRKSFDDIDHMVEDAGRSDSIFRERLLMERVALEKKYKEAAANHWHQHKVNFSRRINEVLFPGNC</sequence>